<dbReference type="AlphaFoldDB" id="A0A239C9X0"/>
<dbReference type="GO" id="GO:1990189">
    <property type="term" value="F:protein N-terminal-serine acetyltransferase activity"/>
    <property type="evidence" value="ECO:0007669"/>
    <property type="project" value="TreeGrafter"/>
</dbReference>
<dbReference type="GO" id="GO:0008999">
    <property type="term" value="F:protein-N-terminal-alanine acetyltransferase activity"/>
    <property type="evidence" value="ECO:0007669"/>
    <property type="project" value="TreeGrafter"/>
</dbReference>
<name>A0A239C9X0_9ACTN</name>
<dbReference type="PROSITE" id="PS51186">
    <property type="entry name" value="GNAT"/>
    <property type="match status" value="1"/>
</dbReference>
<dbReference type="SUPFAM" id="SSF55729">
    <property type="entry name" value="Acyl-CoA N-acyltransferases (Nat)"/>
    <property type="match status" value="1"/>
</dbReference>
<dbReference type="GO" id="GO:0005737">
    <property type="term" value="C:cytoplasm"/>
    <property type="evidence" value="ECO:0007669"/>
    <property type="project" value="TreeGrafter"/>
</dbReference>
<dbReference type="Pfam" id="PF13302">
    <property type="entry name" value="Acetyltransf_3"/>
    <property type="match status" value="1"/>
</dbReference>
<keyword evidence="3" id="KW-1185">Reference proteome</keyword>
<evidence type="ECO:0000259" key="1">
    <source>
        <dbReference type="PROSITE" id="PS51186"/>
    </source>
</evidence>
<accession>A0A239C9X0</accession>
<dbReference type="Proteomes" id="UP000198420">
    <property type="component" value="Unassembled WGS sequence"/>
</dbReference>
<dbReference type="InterPro" id="IPR051908">
    <property type="entry name" value="Ribosomal_N-acetyltransferase"/>
</dbReference>
<evidence type="ECO:0000313" key="2">
    <source>
        <dbReference type="EMBL" id="SNS17035.1"/>
    </source>
</evidence>
<dbReference type="PANTHER" id="PTHR43441">
    <property type="entry name" value="RIBOSOMAL-PROTEIN-SERINE ACETYLTRANSFERASE"/>
    <property type="match status" value="1"/>
</dbReference>
<feature type="domain" description="N-acetyltransferase" evidence="1">
    <location>
        <begin position="10"/>
        <end position="167"/>
    </location>
</feature>
<evidence type="ECO:0000313" key="3">
    <source>
        <dbReference type="Proteomes" id="UP000198420"/>
    </source>
</evidence>
<organism evidence="2 3">
    <name type="scientific">Actinomadura mexicana</name>
    <dbReference type="NCBI Taxonomy" id="134959"/>
    <lineage>
        <taxon>Bacteria</taxon>
        <taxon>Bacillati</taxon>
        <taxon>Actinomycetota</taxon>
        <taxon>Actinomycetes</taxon>
        <taxon>Streptosporangiales</taxon>
        <taxon>Thermomonosporaceae</taxon>
        <taxon>Actinomadura</taxon>
    </lineage>
</organism>
<dbReference type="Gene3D" id="3.40.630.30">
    <property type="match status" value="1"/>
</dbReference>
<dbReference type="InterPro" id="IPR016181">
    <property type="entry name" value="Acyl_CoA_acyltransferase"/>
</dbReference>
<sequence>MFARTLAEGAELRPLEPWQAAEFAEHADRVRADIDRYIPWARTVVDEETARELLQAYAHKQARDEGRLYGIWVDGVLQGGTVFRTFDAAQGVCEAGVWLAAGARGRGLITEAVRIMIDWAIGTRGMHRVEWLCDPRNTASAAVAGRLGMTCEGVLRQAFVLDGDRRDVQVWAVLAGEWRASGGSERP</sequence>
<dbReference type="PANTHER" id="PTHR43441:SF10">
    <property type="entry name" value="ACETYLTRANSFERASE"/>
    <property type="match status" value="1"/>
</dbReference>
<dbReference type="EMBL" id="FZNP01000012">
    <property type="protein sequence ID" value="SNS17035.1"/>
    <property type="molecule type" value="Genomic_DNA"/>
</dbReference>
<gene>
    <name evidence="2" type="ORF">SAMN06265355_11291</name>
</gene>
<reference evidence="3" key="1">
    <citation type="submission" date="2017-06" db="EMBL/GenBank/DDBJ databases">
        <authorList>
            <person name="Varghese N."/>
            <person name="Submissions S."/>
        </authorList>
    </citation>
    <scope>NUCLEOTIDE SEQUENCE [LARGE SCALE GENOMIC DNA]</scope>
    <source>
        <strain evidence="3">DSM 44485</strain>
    </source>
</reference>
<keyword evidence="2" id="KW-0808">Transferase</keyword>
<protein>
    <submittedName>
        <fullName evidence="2">Protein N-acetyltransferase, RimJ/RimL family</fullName>
    </submittedName>
</protein>
<dbReference type="InterPro" id="IPR000182">
    <property type="entry name" value="GNAT_dom"/>
</dbReference>
<proteinExistence type="predicted"/>
<dbReference type="OrthoDB" id="5191051at2"/>
<dbReference type="RefSeq" id="WP_089314849.1">
    <property type="nucleotide sequence ID" value="NZ_FZNP01000012.1"/>
</dbReference>